<feature type="domain" description="Ribonuclease H1 N-terminal" evidence="2">
    <location>
        <begin position="34"/>
        <end position="77"/>
    </location>
</feature>
<evidence type="ECO:0000259" key="2">
    <source>
        <dbReference type="Pfam" id="PF01693"/>
    </source>
</evidence>
<protein>
    <recommendedName>
        <fullName evidence="2">Ribonuclease H1 N-terminal domain-containing protein</fullName>
    </recommendedName>
</protein>
<dbReference type="Gene3D" id="3.40.970.10">
    <property type="entry name" value="Ribonuclease H1, N-terminal domain"/>
    <property type="match status" value="1"/>
</dbReference>
<organism evidence="3 4">
    <name type="scientific">Stylosanthes scabra</name>
    <dbReference type="NCBI Taxonomy" id="79078"/>
    <lineage>
        <taxon>Eukaryota</taxon>
        <taxon>Viridiplantae</taxon>
        <taxon>Streptophyta</taxon>
        <taxon>Embryophyta</taxon>
        <taxon>Tracheophyta</taxon>
        <taxon>Spermatophyta</taxon>
        <taxon>Magnoliopsida</taxon>
        <taxon>eudicotyledons</taxon>
        <taxon>Gunneridae</taxon>
        <taxon>Pentapetalae</taxon>
        <taxon>rosids</taxon>
        <taxon>fabids</taxon>
        <taxon>Fabales</taxon>
        <taxon>Fabaceae</taxon>
        <taxon>Papilionoideae</taxon>
        <taxon>50 kb inversion clade</taxon>
        <taxon>dalbergioids sensu lato</taxon>
        <taxon>Dalbergieae</taxon>
        <taxon>Pterocarpus clade</taxon>
        <taxon>Stylosanthes</taxon>
    </lineage>
</organism>
<sequence length="129" mass="13904">MLRLLGFVAVRAAVGSRPRERRYVARNMAGGTGKYYAVREGKKTGIYRSWEEVEELVKGYGGAEHKSFATFEEAVEYMARRRRSGSIGGDSGGLTESIAAQLRRCRVTPGSAGGPGSSSGPQNWTEAAV</sequence>
<dbReference type="EMBL" id="JASCZI010272091">
    <property type="protein sequence ID" value="MED6220086.1"/>
    <property type="molecule type" value="Genomic_DNA"/>
</dbReference>
<feature type="region of interest" description="Disordered" evidence="1">
    <location>
        <begin position="105"/>
        <end position="129"/>
    </location>
</feature>
<dbReference type="SUPFAM" id="SSF55658">
    <property type="entry name" value="L9 N-domain-like"/>
    <property type="match status" value="1"/>
</dbReference>
<dbReference type="Proteomes" id="UP001341840">
    <property type="component" value="Unassembled WGS sequence"/>
</dbReference>
<evidence type="ECO:0000313" key="4">
    <source>
        <dbReference type="Proteomes" id="UP001341840"/>
    </source>
</evidence>
<proteinExistence type="predicted"/>
<name>A0ABU6ZDQ3_9FABA</name>
<dbReference type="InterPro" id="IPR011320">
    <property type="entry name" value="RNase_H1_N"/>
</dbReference>
<dbReference type="Pfam" id="PF01693">
    <property type="entry name" value="Cauli_VI"/>
    <property type="match status" value="1"/>
</dbReference>
<gene>
    <name evidence="3" type="ORF">PIB30_041553</name>
</gene>
<accession>A0ABU6ZDQ3</accession>
<reference evidence="3 4" key="1">
    <citation type="journal article" date="2023" name="Plants (Basel)">
        <title>Bridging the Gap: Combining Genomics and Transcriptomics Approaches to Understand Stylosanthes scabra, an Orphan Legume from the Brazilian Caatinga.</title>
        <authorList>
            <person name="Ferreira-Neto J.R.C."/>
            <person name="da Silva M.D."/>
            <person name="Binneck E."/>
            <person name="de Melo N.F."/>
            <person name="da Silva R.H."/>
            <person name="de Melo A.L.T.M."/>
            <person name="Pandolfi V."/>
            <person name="Bustamante F.O."/>
            <person name="Brasileiro-Vidal A.C."/>
            <person name="Benko-Iseppon A.M."/>
        </authorList>
    </citation>
    <scope>NUCLEOTIDE SEQUENCE [LARGE SCALE GENOMIC DNA]</scope>
    <source>
        <tissue evidence="3">Leaves</tissue>
    </source>
</reference>
<dbReference type="InterPro" id="IPR037056">
    <property type="entry name" value="RNase_H1_N_sf"/>
</dbReference>
<dbReference type="InterPro" id="IPR009027">
    <property type="entry name" value="Ribosomal_bL9/RNase_H1_N"/>
</dbReference>
<evidence type="ECO:0000313" key="3">
    <source>
        <dbReference type="EMBL" id="MED6220086.1"/>
    </source>
</evidence>
<keyword evidence="4" id="KW-1185">Reference proteome</keyword>
<evidence type="ECO:0000256" key="1">
    <source>
        <dbReference type="SAM" id="MobiDB-lite"/>
    </source>
</evidence>
<comment type="caution">
    <text evidence="3">The sequence shown here is derived from an EMBL/GenBank/DDBJ whole genome shotgun (WGS) entry which is preliminary data.</text>
</comment>